<keyword evidence="1" id="KW-1133">Transmembrane helix</keyword>
<reference evidence="2 3" key="1">
    <citation type="journal article" date="2020" name="Biotechnol. Biofuels">
        <title>New insights from the biogas microbiome by comprehensive genome-resolved metagenomics of nearly 1600 species originating from multiple anaerobic digesters.</title>
        <authorList>
            <person name="Campanaro S."/>
            <person name="Treu L."/>
            <person name="Rodriguez-R L.M."/>
            <person name="Kovalovszki A."/>
            <person name="Ziels R.M."/>
            <person name="Maus I."/>
            <person name="Zhu X."/>
            <person name="Kougias P.G."/>
            <person name="Basile A."/>
            <person name="Luo G."/>
            <person name="Schluter A."/>
            <person name="Konstantinidis K.T."/>
            <person name="Angelidaki I."/>
        </authorList>
    </citation>
    <scope>NUCLEOTIDE SEQUENCE [LARGE SCALE GENOMIC DNA]</scope>
    <source>
        <strain evidence="2">AS06rmzACSIP_65</strain>
    </source>
</reference>
<accession>A0A847D0B8</accession>
<dbReference type="AlphaFoldDB" id="A0A847D0B8"/>
<evidence type="ECO:0000313" key="2">
    <source>
        <dbReference type="EMBL" id="NLD25216.1"/>
    </source>
</evidence>
<keyword evidence="1" id="KW-0812">Transmembrane</keyword>
<comment type="caution">
    <text evidence="2">The sequence shown here is derived from an EMBL/GenBank/DDBJ whole genome shotgun (WGS) entry which is preliminary data.</text>
</comment>
<gene>
    <name evidence="2" type="ORF">GX656_01060</name>
</gene>
<evidence type="ECO:0000313" key="3">
    <source>
        <dbReference type="Proteomes" id="UP000545876"/>
    </source>
</evidence>
<sequence length="125" mass="13885">MKKGYIALTTVLIVLPILLLTGIDLVYKNIGLLLTSKMTYDSNILQINAETCLEESVYKIKRDHLFVGVFSMTQEGWSCNSIIAEKVGEPGVKLLSITATDDSDNYVNILKELNVNSDPFEISNI</sequence>
<name>A0A847D0B8_9BACT</name>
<proteinExistence type="predicted"/>
<protein>
    <submittedName>
        <fullName evidence="2">Uncharacterized protein</fullName>
    </submittedName>
</protein>
<keyword evidence="1" id="KW-0472">Membrane</keyword>
<feature type="transmembrane region" description="Helical" evidence="1">
    <location>
        <begin position="6"/>
        <end position="27"/>
    </location>
</feature>
<dbReference type="EMBL" id="JAAZBX010000002">
    <property type="protein sequence ID" value="NLD25216.1"/>
    <property type="molecule type" value="Genomic_DNA"/>
</dbReference>
<evidence type="ECO:0000256" key="1">
    <source>
        <dbReference type="SAM" id="Phobius"/>
    </source>
</evidence>
<dbReference type="Proteomes" id="UP000545876">
    <property type="component" value="Unassembled WGS sequence"/>
</dbReference>
<organism evidence="2 3">
    <name type="scientific">Candidatus Dojkabacteria bacterium</name>
    <dbReference type="NCBI Taxonomy" id="2099670"/>
    <lineage>
        <taxon>Bacteria</taxon>
        <taxon>Candidatus Dojkabacteria</taxon>
    </lineage>
</organism>